<dbReference type="AlphaFoldDB" id="A0A397EE06"/>
<evidence type="ECO:0000313" key="3">
    <source>
        <dbReference type="Proteomes" id="UP000266196"/>
    </source>
</evidence>
<sequence length="244" mass="26924">MSGISIGASFGGGAKREESLKPMTSMAMHRVNFPDDIDDETANAMIPHIVGHRGAKITAAGVTSNCTLKLKVAKAGSKSYLSVAGQNVLRANHGARLAQQLIDEALQLLQAPPTAGNQLLCRQIHLANLPWLHASLLQLECRSLHLLRFHPLPLHRRVPSLEANPKQQPLLPRSRFHHQRNVGVNKSTTSSRSISTPQRPLRELVIPPTQAPRPNPLKHKYSVTCPTTPLKKFKLYTRSEVEQK</sequence>
<comment type="caution">
    <text evidence="2">The sequence shown here is derived from an EMBL/GenBank/DDBJ whole genome shotgun (WGS) entry which is preliminary data.</text>
</comment>
<protein>
    <recommendedName>
        <fullName evidence="4">K Homology domain-containing protein</fullName>
    </recommendedName>
</protein>
<dbReference type="EMBL" id="QUTE01023527">
    <property type="protein sequence ID" value="RHY80172.1"/>
    <property type="molecule type" value="Genomic_DNA"/>
</dbReference>
<reference evidence="2 3" key="1">
    <citation type="submission" date="2018-08" db="EMBL/GenBank/DDBJ databases">
        <title>Aphanomyces genome sequencing and annotation.</title>
        <authorList>
            <person name="Minardi D."/>
            <person name="Oidtmann B."/>
            <person name="Van Der Giezen M."/>
            <person name="Studholme D.J."/>
        </authorList>
    </citation>
    <scope>NUCLEOTIDE SEQUENCE [LARGE SCALE GENOMIC DNA]</scope>
    <source>
        <strain evidence="2 3">197901</strain>
    </source>
</reference>
<dbReference type="VEuPathDB" id="FungiDB:H257_16483"/>
<dbReference type="Proteomes" id="UP000266196">
    <property type="component" value="Unassembled WGS sequence"/>
</dbReference>
<feature type="region of interest" description="Disordered" evidence="1">
    <location>
        <begin position="177"/>
        <end position="222"/>
    </location>
</feature>
<gene>
    <name evidence="2" type="ORF">DYB31_015521</name>
</gene>
<accession>A0A397EE06</accession>
<organism evidence="2 3">
    <name type="scientific">Aphanomyces astaci</name>
    <name type="common">Crayfish plague agent</name>
    <dbReference type="NCBI Taxonomy" id="112090"/>
    <lineage>
        <taxon>Eukaryota</taxon>
        <taxon>Sar</taxon>
        <taxon>Stramenopiles</taxon>
        <taxon>Oomycota</taxon>
        <taxon>Saprolegniomycetes</taxon>
        <taxon>Saprolegniales</taxon>
        <taxon>Verrucalvaceae</taxon>
        <taxon>Aphanomyces</taxon>
    </lineage>
</organism>
<evidence type="ECO:0000256" key="1">
    <source>
        <dbReference type="SAM" id="MobiDB-lite"/>
    </source>
</evidence>
<feature type="compositionally biased region" description="Polar residues" evidence="1">
    <location>
        <begin position="182"/>
        <end position="198"/>
    </location>
</feature>
<evidence type="ECO:0008006" key="4">
    <source>
        <dbReference type="Google" id="ProtNLM"/>
    </source>
</evidence>
<proteinExistence type="predicted"/>
<evidence type="ECO:0000313" key="2">
    <source>
        <dbReference type="EMBL" id="RHY80172.1"/>
    </source>
</evidence>
<name>A0A397EE06_APHAT</name>